<dbReference type="AlphaFoldDB" id="A0A3N0GQ59"/>
<accession>A0A3N0GQ59</accession>
<feature type="signal peptide" evidence="1">
    <location>
        <begin position="1"/>
        <end position="24"/>
    </location>
</feature>
<name>A0A3N0GQ59_9ACTN</name>
<dbReference type="Proteomes" id="UP000279994">
    <property type="component" value="Unassembled WGS sequence"/>
</dbReference>
<proteinExistence type="predicted"/>
<feature type="chain" id="PRO_5038667223" description="DUF4333 domain-containing protein" evidence="1">
    <location>
        <begin position="25"/>
        <end position="114"/>
    </location>
</feature>
<evidence type="ECO:0000313" key="2">
    <source>
        <dbReference type="EMBL" id="RNM14539.1"/>
    </source>
</evidence>
<comment type="caution">
    <text evidence="2">The sequence shown here is derived from an EMBL/GenBank/DDBJ whole genome shotgun (WGS) entry which is preliminary data.</text>
</comment>
<organism evidence="2 3">
    <name type="scientific">Nocardioides pocheonensis</name>
    <dbReference type="NCBI Taxonomy" id="661485"/>
    <lineage>
        <taxon>Bacteria</taxon>
        <taxon>Bacillati</taxon>
        <taxon>Actinomycetota</taxon>
        <taxon>Actinomycetes</taxon>
        <taxon>Propionibacteriales</taxon>
        <taxon>Nocardioidaceae</taxon>
        <taxon>Nocardioides</taxon>
    </lineage>
</organism>
<evidence type="ECO:0000256" key="1">
    <source>
        <dbReference type="SAM" id="SignalP"/>
    </source>
</evidence>
<keyword evidence="3" id="KW-1185">Reference proteome</keyword>
<gene>
    <name evidence="2" type="ORF">EFL26_10635</name>
</gene>
<keyword evidence="1" id="KW-0732">Signal</keyword>
<reference evidence="2 3" key="1">
    <citation type="submission" date="2018-11" db="EMBL/GenBank/DDBJ databases">
        <authorList>
            <person name="Li F."/>
        </authorList>
    </citation>
    <scope>NUCLEOTIDE SEQUENCE [LARGE SCALE GENOMIC DNA]</scope>
    <source>
        <strain evidence="2 3">Gsoil 818</strain>
    </source>
</reference>
<dbReference type="EMBL" id="RJSF01000039">
    <property type="protein sequence ID" value="RNM14539.1"/>
    <property type="molecule type" value="Genomic_DNA"/>
</dbReference>
<protein>
    <recommendedName>
        <fullName evidence="4">DUF4333 domain-containing protein</fullName>
    </recommendedName>
</protein>
<evidence type="ECO:0008006" key="4">
    <source>
        <dbReference type="Google" id="ProtNLM"/>
    </source>
</evidence>
<sequence>MTLPTPVFLAGGAFCLLAGYLAGAVVGPDHHHGTTAKVVSFDSGTAKLCLEGDSVKDEPAASDKGVLCGTWSHSTGSTTPRKGDTFRFVTMDTSGVKGAKPVDRVVIYGTVVQE</sequence>
<evidence type="ECO:0000313" key="3">
    <source>
        <dbReference type="Proteomes" id="UP000279994"/>
    </source>
</evidence>